<proteinExistence type="inferred from homology"/>
<keyword evidence="4" id="KW-0788">Thiol protease</keyword>
<dbReference type="GO" id="GO:0006508">
    <property type="term" value="P:proteolysis"/>
    <property type="evidence" value="ECO:0007669"/>
    <property type="project" value="UniProtKB-KW"/>
</dbReference>
<protein>
    <submittedName>
        <fullName evidence="7">Lytic transglycosylase</fullName>
    </submittedName>
</protein>
<dbReference type="InterPro" id="IPR023346">
    <property type="entry name" value="Lysozyme-like_dom_sf"/>
</dbReference>
<feature type="region of interest" description="Disordered" evidence="5">
    <location>
        <begin position="75"/>
        <end position="161"/>
    </location>
</feature>
<evidence type="ECO:0000256" key="2">
    <source>
        <dbReference type="ARBA" id="ARBA00022670"/>
    </source>
</evidence>
<dbReference type="Proteomes" id="UP000471120">
    <property type="component" value="Unassembled WGS sequence"/>
</dbReference>
<reference evidence="7 8" key="1">
    <citation type="submission" date="2018-07" db="EMBL/GenBank/DDBJ databases">
        <title>Genome sequence of Rhodococcus rhodnii ATCC 35071 from Rhodnius prolixus.</title>
        <authorList>
            <person name="Patel V."/>
            <person name="Vogel K.J."/>
        </authorList>
    </citation>
    <scope>NUCLEOTIDE SEQUENCE [LARGE SCALE GENOMIC DNA]</scope>
    <source>
        <strain evidence="7 8">ATCC 35071</strain>
    </source>
</reference>
<dbReference type="AlphaFoldDB" id="A0A6P2CL35"/>
<dbReference type="PANTHER" id="PTHR47359:SF3">
    <property type="entry name" value="NLP_P60 DOMAIN-CONTAINING PROTEIN-RELATED"/>
    <property type="match status" value="1"/>
</dbReference>
<organism evidence="7 8">
    <name type="scientific">Rhodococcus rhodnii</name>
    <dbReference type="NCBI Taxonomy" id="38312"/>
    <lineage>
        <taxon>Bacteria</taxon>
        <taxon>Bacillati</taxon>
        <taxon>Actinomycetota</taxon>
        <taxon>Actinomycetes</taxon>
        <taxon>Mycobacteriales</taxon>
        <taxon>Nocardiaceae</taxon>
        <taxon>Rhodococcus</taxon>
    </lineage>
</organism>
<keyword evidence="3" id="KW-0378">Hydrolase</keyword>
<evidence type="ECO:0000256" key="1">
    <source>
        <dbReference type="ARBA" id="ARBA00007074"/>
    </source>
</evidence>
<dbReference type="RefSeq" id="WP_010839099.1">
    <property type="nucleotide sequence ID" value="NZ_QRCM01000001.1"/>
</dbReference>
<dbReference type="Pfam" id="PF13406">
    <property type="entry name" value="SLT_2"/>
    <property type="match status" value="1"/>
</dbReference>
<dbReference type="Gene3D" id="1.10.530.10">
    <property type="match status" value="1"/>
</dbReference>
<evidence type="ECO:0000313" key="7">
    <source>
        <dbReference type="EMBL" id="TXG91876.1"/>
    </source>
</evidence>
<sequence length="481" mass="48564">MTADAAAIVVAITTAAGALVQGVGLPEPVERAAADAIAVVEHAAPQIQQQVDASLDALPDDARRHAEDLVARGADAARQAVPPGPIPAPVPGAPGDTPPLPGIPLPDAPLPADQRPGLEGIPFVPEPELGPGPAPQTPAPQGSGRYTAPTPPTAGGSGSGDVVVSGTAPVVGALGSMVPPVSAAFPGPSLAPIGAVAVFAPWIRQAGSVCAEIGPETVASLLSVVSGFRYGVAAPISPSGERGPAQLPPDVWERYAEDADGDGRTDILGVADSTLASGRYLCDTYQQVEAWKREGAVTGDSLDLTLAAYLTSPEQIRFGGAMPGPVADPAVDPTALVKRVQAFGESFGRMLAPFFYGGTGFGASGVVDAAMRYLGLPYVWGGGNINGPTMGGFDCSGLTSYAVHAASGVTLPRTSEMQWRVGTEIPLDQAKPGDLLFGNWGAGGPGHVAIYVGGGQMLHAPTTGDVVRVGALFEGMKARRL</sequence>
<evidence type="ECO:0000259" key="6">
    <source>
        <dbReference type="PROSITE" id="PS51935"/>
    </source>
</evidence>
<dbReference type="InterPro" id="IPR000064">
    <property type="entry name" value="NLP_P60_dom"/>
</dbReference>
<name>A0A6P2CL35_9NOCA</name>
<comment type="caution">
    <text evidence="7">The sequence shown here is derived from an EMBL/GenBank/DDBJ whole genome shotgun (WGS) entry which is preliminary data.</text>
</comment>
<evidence type="ECO:0000256" key="5">
    <source>
        <dbReference type="SAM" id="MobiDB-lite"/>
    </source>
</evidence>
<accession>A0A6P2CL35</accession>
<dbReference type="Gene3D" id="3.90.1720.10">
    <property type="entry name" value="endopeptidase domain like (from Nostoc punctiforme)"/>
    <property type="match status" value="1"/>
</dbReference>
<keyword evidence="2" id="KW-0645">Protease</keyword>
<evidence type="ECO:0000313" key="8">
    <source>
        <dbReference type="Proteomes" id="UP000471120"/>
    </source>
</evidence>
<dbReference type="InterPro" id="IPR051794">
    <property type="entry name" value="PG_Endopeptidase_C40"/>
</dbReference>
<dbReference type="PANTHER" id="PTHR47359">
    <property type="entry name" value="PEPTIDOGLYCAN DL-ENDOPEPTIDASE CWLO"/>
    <property type="match status" value="1"/>
</dbReference>
<evidence type="ECO:0000256" key="3">
    <source>
        <dbReference type="ARBA" id="ARBA00022801"/>
    </source>
</evidence>
<feature type="domain" description="NlpC/P60" evidence="6">
    <location>
        <begin position="360"/>
        <end position="481"/>
    </location>
</feature>
<feature type="compositionally biased region" description="Pro residues" evidence="5">
    <location>
        <begin position="124"/>
        <end position="138"/>
    </location>
</feature>
<dbReference type="Pfam" id="PF00877">
    <property type="entry name" value="NLPC_P60"/>
    <property type="match status" value="1"/>
</dbReference>
<dbReference type="InterPro" id="IPR031304">
    <property type="entry name" value="SLT_2"/>
</dbReference>
<comment type="similarity">
    <text evidence="1">Belongs to the peptidase C40 family.</text>
</comment>
<feature type="compositionally biased region" description="Low complexity" evidence="5">
    <location>
        <begin position="139"/>
        <end position="148"/>
    </location>
</feature>
<dbReference type="SUPFAM" id="SSF53955">
    <property type="entry name" value="Lysozyme-like"/>
    <property type="match status" value="1"/>
</dbReference>
<dbReference type="PROSITE" id="PS51935">
    <property type="entry name" value="NLPC_P60"/>
    <property type="match status" value="1"/>
</dbReference>
<dbReference type="SUPFAM" id="SSF54001">
    <property type="entry name" value="Cysteine proteinases"/>
    <property type="match status" value="1"/>
</dbReference>
<dbReference type="GO" id="GO:0008234">
    <property type="term" value="F:cysteine-type peptidase activity"/>
    <property type="evidence" value="ECO:0007669"/>
    <property type="project" value="UniProtKB-KW"/>
</dbReference>
<dbReference type="EMBL" id="QRCM01000001">
    <property type="protein sequence ID" value="TXG91876.1"/>
    <property type="molecule type" value="Genomic_DNA"/>
</dbReference>
<evidence type="ECO:0000256" key="4">
    <source>
        <dbReference type="ARBA" id="ARBA00022807"/>
    </source>
</evidence>
<feature type="compositionally biased region" description="Pro residues" evidence="5">
    <location>
        <begin position="82"/>
        <end position="109"/>
    </location>
</feature>
<gene>
    <name evidence="7" type="ORF">DW322_18920</name>
</gene>
<dbReference type="InterPro" id="IPR038765">
    <property type="entry name" value="Papain-like_cys_pep_sf"/>
</dbReference>